<evidence type="ECO:0000256" key="6">
    <source>
        <dbReference type="ARBA" id="ARBA00022656"/>
    </source>
</evidence>
<keyword evidence="20" id="KW-1035">Host cytoplasm</keyword>
<dbReference type="Pfam" id="PF11713">
    <property type="entry name" value="Peptidase_C80"/>
    <property type="match status" value="1"/>
</dbReference>
<dbReference type="Pfam" id="PF13517">
    <property type="entry name" value="FG-GAP_3"/>
    <property type="match status" value="1"/>
</dbReference>
<keyword evidence="5" id="KW-0964">Secreted</keyword>
<keyword evidence="13" id="KW-0788">Thiol protease</keyword>
<gene>
    <name evidence="24" type="ORF">ACZ76_05345</name>
</gene>
<evidence type="ECO:0000256" key="14">
    <source>
        <dbReference type="ARBA" id="ARBA00022813"/>
    </source>
</evidence>
<evidence type="ECO:0000256" key="13">
    <source>
        <dbReference type="ARBA" id="ARBA00022807"/>
    </source>
</evidence>
<keyword evidence="10" id="KW-0732">Signal</keyword>
<evidence type="ECO:0000256" key="2">
    <source>
        <dbReference type="ARBA" id="ARBA00004165"/>
    </source>
</evidence>
<evidence type="ECO:0000256" key="10">
    <source>
        <dbReference type="ARBA" id="ARBA00022729"/>
    </source>
</evidence>
<evidence type="ECO:0000256" key="16">
    <source>
        <dbReference type="ARBA" id="ARBA00022870"/>
    </source>
</evidence>
<evidence type="ECO:0000256" key="18">
    <source>
        <dbReference type="ARBA" id="ARBA00023121"/>
    </source>
</evidence>
<keyword evidence="12" id="KW-0378">Hydrolase</keyword>
<evidence type="ECO:0000256" key="1">
    <source>
        <dbReference type="ARBA" id="ARBA00001946"/>
    </source>
</evidence>
<dbReference type="Gene3D" id="2.130.10.130">
    <property type="entry name" value="Integrin alpha, N-terminal"/>
    <property type="match status" value="1"/>
</dbReference>
<dbReference type="InterPro" id="IPR020974">
    <property type="entry name" value="CPD_dom"/>
</dbReference>
<dbReference type="SUPFAM" id="SSF69318">
    <property type="entry name" value="Integrin alpha N-terminal domain"/>
    <property type="match status" value="1"/>
</dbReference>
<evidence type="ECO:0000256" key="8">
    <source>
        <dbReference type="ARBA" id="ARBA00022679"/>
    </source>
</evidence>
<keyword evidence="25" id="KW-1185">Reference proteome</keyword>
<evidence type="ECO:0000256" key="9">
    <source>
        <dbReference type="ARBA" id="ARBA00022723"/>
    </source>
</evidence>
<comment type="subcellular location">
    <subcellularLocation>
        <location evidence="2">Host cell membrane</location>
    </subcellularLocation>
    <subcellularLocation>
        <location evidence="21">Host cytoplasm</location>
        <location evidence="21">Host cytosol</location>
    </subcellularLocation>
    <subcellularLocation>
        <location evidence="3">Secreted</location>
    </subcellularLocation>
</comment>
<keyword evidence="11" id="KW-0677">Repeat</keyword>
<feature type="transmembrane region" description="Helical" evidence="22">
    <location>
        <begin position="1221"/>
        <end position="1243"/>
    </location>
</feature>
<evidence type="ECO:0000256" key="12">
    <source>
        <dbReference type="ARBA" id="ARBA00022801"/>
    </source>
</evidence>
<keyword evidence="19 22" id="KW-0472">Membrane</keyword>
<dbReference type="InterPro" id="IPR013517">
    <property type="entry name" value="FG-GAP"/>
</dbReference>
<feature type="transmembrane region" description="Helical" evidence="22">
    <location>
        <begin position="1191"/>
        <end position="1214"/>
    </location>
</feature>
<evidence type="ECO:0000256" key="17">
    <source>
        <dbReference type="ARBA" id="ARBA00023026"/>
    </source>
</evidence>
<dbReference type="Proteomes" id="UP000069914">
    <property type="component" value="Chromosome"/>
</dbReference>
<dbReference type="InterPro" id="IPR049824">
    <property type="entry name" value="RtxA-like_C80"/>
</dbReference>
<keyword evidence="16" id="KW-1043">Host membrane</keyword>
<evidence type="ECO:0000256" key="5">
    <source>
        <dbReference type="ARBA" id="ARBA00022525"/>
    </source>
</evidence>
<evidence type="ECO:0000256" key="7">
    <source>
        <dbReference type="ARBA" id="ARBA00022670"/>
    </source>
</evidence>
<keyword evidence="17" id="KW-0843">Virulence</keyword>
<dbReference type="SUPFAM" id="SSF51120">
    <property type="entry name" value="beta-Roll"/>
    <property type="match status" value="1"/>
</dbReference>
<dbReference type="PROSITE" id="PS51771">
    <property type="entry name" value="CGT_MARTX_CPD"/>
    <property type="match status" value="1"/>
</dbReference>
<protein>
    <submittedName>
        <fullName evidence="24">Pore forming RTX toxin family protein</fullName>
    </submittedName>
</protein>
<evidence type="ECO:0000256" key="15">
    <source>
        <dbReference type="ARBA" id="ARBA00022842"/>
    </source>
</evidence>
<evidence type="ECO:0000256" key="20">
    <source>
        <dbReference type="ARBA" id="ARBA00023200"/>
    </source>
</evidence>
<evidence type="ECO:0000256" key="11">
    <source>
        <dbReference type="ARBA" id="ARBA00022737"/>
    </source>
</evidence>
<keyword evidence="18" id="KW-0446">Lipid-binding</keyword>
<evidence type="ECO:0000313" key="25">
    <source>
        <dbReference type="Proteomes" id="UP000069914"/>
    </source>
</evidence>
<keyword evidence="22" id="KW-0812">Transmembrane</keyword>
<reference evidence="24 25" key="1">
    <citation type="journal article" date="2015" name="Genome Announc.">
        <title>De Novo Genome Sequence of Yersinia aleksiciae Y159T.</title>
        <authorList>
            <person name="Sprague L.D."/>
            <person name="Neubauer H."/>
        </authorList>
    </citation>
    <scope>NUCLEOTIDE SEQUENCE [LARGE SCALE GENOMIC DNA]</scope>
    <source>
        <strain evidence="24 25">159</strain>
    </source>
</reference>
<dbReference type="CDD" id="cd20501">
    <property type="entry name" value="C80_RtxA-like"/>
    <property type="match status" value="1"/>
</dbReference>
<dbReference type="InterPro" id="IPR038383">
    <property type="entry name" value="CPD_dom_sf"/>
</dbReference>
<keyword evidence="14" id="KW-0068">Autocatalytic cleavage</keyword>
<keyword evidence="6" id="KW-0800">Toxin</keyword>
<keyword evidence="4" id="KW-1032">Host cell membrane</keyword>
<sequence>MPNGDMKVTSDIKNLSLLQSLSIVFDTYQRINDGNEKNKINLSIEHIELIKRRFAKNIDSEIRYLDREGLEVPEIVTEEEKRKIADLAIDGAIYNDYERFNELVIYVNSLGLSVSPSKSQNKLYLFFSGEFKTYAKLWEDNIYIGNELELSGMQDIVGLRFIINTAESLKYNMGNLFDRNLPKIINILKNKIISYICSVYATYSAERGWTVYLASPEGLRINNFFWNSELPVLRALQKKGLIGDIRILHKPIEYYKDTPLAELGDLLTADDISMRAEYSLLPAWLQNELIVEVYQLWLYDEYYPSLAITRKEIINTIEIDRNAPEVEILRYFLIKIHEQLDEVIEFKLLTEIEQVKLIKRKIVAGSEIDRWFTHVTTKNINEKIIILDELWQQEKILFDYFNLIKESSVPLGFKSNVVNVNTKEMIRKLLPFSLLRDEWNLTISKRNLVTGTLVINLSSGRKVIIKVDPNNNQLRQIATLERFLLANFTSDNIPDELEIIENTIFSGDVLLAKREDNGYWHNDQQMIENVKLSTLDYFRKKDESGLNRKNESKVPDEAVTLGSTEVDNLRLDLDEYQIVYDEKNGIPFANGNPVVEQLLNDVRKNIKSVKQLTSYYSEYLSPFFSGDNGIIDNTLLELTIYNVDSRAKFETFLDIIRQHPTLHKGNNWQSIVNNNPKIFDSSPLSELFLKYPDIYRVNSWDSPAAIEIDKAGSTTQYDMQIIFQCENNPTVNRAAARLVGKHAENSIFIQLDIYSNYRAFIITSNTHGEWRKLKSHELLAKLKEQPEISKLRWQVVGHGRSDNSNYQTLAGQSPEQLTTRLSQFSHKLQIEHKINILPQQVSLVGCAMISSNTHASFAHKFMSSLDKKGIRSNVSASVNRIGVDQKGNKYDVSMPSINTQNNKYILPIRETEKLYWDRFGEITTQRKNGIDYRSTNIKNILVELSTGNLSTNDLNIRQKNELSELFPNLATGKFNRGELLFTLHDPLRLKTLMHNLQVLQEIPVIQDLHHEIGSIFRSKSKAGSYKPRYAIFGRLGYGMQGYGLVSALRLTMEYQRIINSGELTEKQKREIQFQLAITWGGVGANTTTEGLQYVLSKWGISYLQKLANKGGGLTSALLNKITLLKHNPVLLFNPRFLKDLRKLALRQFAHGAARFSIPLLSALTSGIDIYQAYHAFSKLAAETDPHVRRDLIASGIFSTINAAIGFGVAFAIVLGGTAASVAGLVGIGLAIAMITIADIYSAVSQIERLRDIVPDMTGSQQFENGLRLFLKFGLTPGLDNQIRYNQTMAGIYQQQQSYYEILLENKQGVDTLFYSRGDVVLKAILFIKRDERSQASKNLDEIRSFLGDPFENAKVYTQYAEMGQHRYYELDYINDINDHVIADFFDSGSNDSVIKIKNLNSHQVFSVLDGEATYSSFILSSDIDRNGLDDFIAIHRKSNTTLVSRENSVGLMVLDDYVRHWHYELSTYLAQPNGKYIKEDATLDWEKLPYAISRDEFDRVVFPVLGDFNGDGLVDFIVFHMNQIIVYSYDSLYSKQSGKNNKKLITYGDFIRQDKQYLVGDDSKNYPYSLSGDINNDGVDDVLLLNNHGEMLHLLGNVNGVFRQYIAKLPPELAGLLSFINPHRTQLQLADLNQDGILDLVIILNDGGYYQSLGYKVDEEYKIDVPLMVNKSTVYDDMASSVHYRENKLAQFGKHRIISISHDEKGENRLVSLSNHGQLLSHPLRGIKDNDISALFDLGGGDDIAAGYNKKKNIFTVGEGYKQYQGGENQDTFILTSSIATKNHILTGGAGSDTVALGEVLGDEVSSVIDINDGHYSQIEHGIVKRVAYLYDFENILGNESVNDEIIGNDLDNYLNGIGGDDSLSGNGGDDLLALQEGLARGGAGKDSYHILKNTQNRSLQIKIEEIAEDDNVDISVSNIFLEHNLNQIVSIELDDFDVLINLSNDNGFETQIRLVDIYIISSNEKKQVLNFNIQTFDGFTIVPLWPISFSESVAFSPNMAAYYSPIIDRSYNELMKIANHEDIVVLTSLDNNHQQKITHIKRVEGEEDIILRQCIFPEFIMLSPKEYSLLIGFLPRYELQGDHKDNILQVLKGRGLLEGRGGRDIYLIQEDMDNPTEISINNFDDALAPDTLVLSSWLLSEVIVERSGDDLLLRHRDQPEKHQSIRLLNYLKDEHYRHLKIKDKSGQSQYRDSTTGNLFDYQVSIDLHGNPFISAQQAPTVTTGNDEVVINSATFLSEDEIDTGDGHDAIIYLRGRENTTLKGGSGDDNYYYSVGSGSINIADTSGQDNLYLDKNIMLSALSAERRKNHLIVNIDGETLCRITFIDWYLDDLNKIEFIWVEDSQITFDELFSLCPYSSEYDQVCQQLKAMGLIFTVKQLADIDSQDGYNTLHQLKTISAWAIKYQISDPADLDYLVSMSLIAWRSNARNTDPLPLIEQSIDKFFQPLIAERINLTEEHIHWISREELNTVDIARWVRNYHLRSESEIDYLLEQLSLLKVSPLSHKALDFTFQNRIDLSRADIQLFQQKYGLSRQSLINLAMKYHVVGGEHFNLLLSNIQMLKDHGVVISESETPLILRKPIDLRSYFNQKGISKKHISRLAGRNMSFDELTLLLDKNIPIEQALTQELQTQYASRPLLDGDMIFGDATLEDPNEDIHQLVSAMDGLELIGGTSLLVVRQAAMASMAHQFVSESSIMH</sequence>
<keyword evidence="15" id="KW-0460">Magnesium</keyword>
<keyword evidence="9" id="KW-0479">Metal-binding</keyword>
<evidence type="ECO:0000259" key="23">
    <source>
        <dbReference type="PROSITE" id="PS51771"/>
    </source>
</evidence>
<organism evidence="24 25">
    <name type="scientific">Yersinia aleksiciae</name>
    <dbReference type="NCBI Taxonomy" id="263819"/>
    <lineage>
        <taxon>Bacteria</taxon>
        <taxon>Pseudomonadati</taxon>
        <taxon>Pseudomonadota</taxon>
        <taxon>Gammaproteobacteria</taxon>
        <taxon>Enterobacterales</taxon>
        <taxon>Yersiniaceae</taxon>
        <taxon>Yersinia</taxon>
    </lineage>
</organism>
<dbReference type="EMBL" id="CP011975">
    <property type="protein sequence ID" value="AKP33008.1"/>
    <property type="molecule type" value="Genomic_DNA"/>
</dbReference>
<keyword evidence="7" id="KW-0645">Protease</keyword>
<name>A0ABN4H570_YERAE</name>
<accession>A0ABN4H570</accession>
<comment type="cofactor">
    <cofactor evidence="1">
        <name>Mg(2+)</name>
        <dbReference type="ChEBI" id="CHEBI:18420"/>
    </cofactor>
</comment>
<keyword evidence="8" id="KW-0808">Transferase</keyword>
<feature type="domain" description="Peptidase C80" evidence="23">
    <location>
        <begin position="708"/>
        <end position="916"/>
    </location>
</feature>
<dbReference type="Gene3D" id="2.150.10.10">
    <property type="entry name" value="Serralysin-like metalloprotease, C-terminal"/>
    <property type="match status" value="1"/>
</dbReference>
<proteinExistence type="predicted"/>
<dbReference type="InterPro" id="IPR011049">
    <property type="entry name" value="Serralysin-like_metalloprot_C"/>
</dbReference>
<evidence type="ECO:0000313" key="24">
    <source>
        <dbReference type="EMBL" id="AKP33008.1"/>
    </source>
</evidence>
<dbReference type="RefSeq" id="WP_048617480.1">
    <property type="nucleotide sequence ID" value="NZ_CABMLM010000031.1"/>
</dbReference>
<dbReference type="GeneID" id="61904490"/>
<keyword evidence="22" id="KW-1133">Transmembrane helix</keyword>
<evidence type="ECO:0000256" key="21">
    <source>
        <dbReference type="ARBA" id="ARBA00023586"/>
    </source>
</evidence>
<evidence type="ECO:0000256" key="3">
    <source>
        <dbReference type="ARBA" id="ARBA00004613"/>
    </source>
</evidence>
<evidence type="ECO:0000256" key="22">
    <source>
        <dbReference type="SAM" id="Phobius"/>
    </source>
</evidence>
<evidence type="ECO:0000256" key="4">
    <source>
        <dbReference type="ARBA" id="ARBA00022511"/>
    </source>
</evidence>
<evidence type="ECO:0000256" key="19">
    <source>
        <dbReference type="ARBA" id="ARBA00023136"/>
    </source>
</evidence>
<dbReference type="Gene3D" id="3.40.50.11050">
    <property type="match status" value="1"/>
</dbReference>
<dbReference type="InterPro" id="IPR028994">
    <property type="entry name" value="Integrin_alpha_N"/>
</dbReference>